<dbReference type="PROSITE" id="PS50932">
    <property type="entry name" value="HTH_LACI_2"/>
    <property type="match status" value="1"/>
</dbReference>
<protein>
    <submittedName>
        <fullName evidence="5">LacI family transcriptional regulator</fullName>
    </submittedName>
</protein>
<keyword evidence="3" id="KW-0804">Transcription</keyword>
<name>A0ABY4MV34_9MICO</name>
<evidence type="ECO:0000259" key="4">
    <source>
        <dbReference type="PROSITE" id="PS50932"/>
    </source>
</evidence>
<dbReference type="Pfam" id="PF13377">
    <property type="entry name" value="Peripla_BP_3"/>
    <property type="match status" value="1"/>
</dbReference>
<evidence type="ECO:0000256" key="2">
    <source>
        <dbReference type="ARBA" id="ARBA00023125"/>
    </source>
</evidence>
<dbReference type="InterPro" id="IPR028082">
    <property type="entry name" value="Peripla_BP_I"/>
</dbReference>
<gene>
    <name evidence="5" type="ORF">M3M28_09305</name>
</gene>
<organism evidence="5">
    <name type="scientific">Gulosibacter sediminis</name>
    <dbReference type="NCBI Taxonomy" id="1729695"/>
    <lineage>
        <taxon>Bacteria</taxon>
        <taxon>Bacillati</taxon>
        <taxon>Actinomycetota</taxon>
        <taxon>Actinomycetes</taxon>
        <taxon>Micrococcales</taxon>
        <taxon>Microbacteriaceae</taxon>
        <taxon>Gulosibacter</taxon>
    </lineage>
</organism>
<evidence type="ECO:0000256" key="3">
    <source>
        <dbReference type="ARBA" id="ARBA00023163"/>
    </source>
</evidence>
<dbReference type="SMART" id="SM00354">
    <property type="entry name" value="HTH_LACI"/>
    <property type="match status" value="1"/>
</dbReference>
<evidence type="ECO:0000256" key="1">
    <source>
        <dbReference type="ARBA" id="ARBA00023015"/>
    </source>
</evidence>
<reference evidence="5" key="1">
    <citation type="submission" date="2022-05" db="EMBL/GenBank/DDBJ databases">
        <title>Complete genome sequence of toluene-degrading Gulosibacter sediminis strain ACHW.36C.</title>
        <authorList>
            <person name="Wai A.C."/>
            <person name="Lai G.K."/>
            <person name="Griffin S.D."/>
            <person name="Leung F.C."/>
        </authorList>
    </citation>
    <scope>NUCLEOTIDE SEQUENCE [LARGE SCALE GENOMIC DNA]</scope>
    <source>
        <strain evidence="5">ACHW.36C</strain>
    </source>
</reference>
<dbReference type="CDD" id="cd01392">
    <property type="entry name" value="HTH_LacI"/>
    <property type="match status" value="1"/>
</dbReference>
<accession>A0ABY4MV34</accession>
<dbReference type="SUPFAM" id="SSF53822">
    <property type="entry name" value="Periplasmic binding protein-like I"/>
    <property type="match status" value="1"/>
</dbReference>
<dbReference type="PANTHER" id="PTHR30146:SF109">
    <property type="entry name" value="HTH-TYPE TRANSCRIPTIONAL REGULATOR GALS"/>
    <property type="match status" value="1"/>
</dbReference>
<evidence type="ECO:0000313" key="5">
    <source>
        <dbReference type="EMBL" id="UQN14244.1"/>
    </source>
</evidence>
<dbReference type="Gene3D" id="3.40.50.2300">
    <property type="match status" value="2"/>
</dbReference>
<keyword evidence="1" id="KW-0805">Transcription regulation</keyword>
<dbReference type="SUPFAM" id="SSF47413">
    <property type="entry name" value="lambda repressor-like DNA-binding domains"/>
    <property type="match status" value="1"/>
</dbReference>
<dbReference type="Pfam" id="PF00356">
    <property type="entry name" value="LacI"/>
    <property type="match status" value="1"/>
</dbReference>
<dbReference type="InterPro" id="IPR046335">
    <property type="entry name" value="LacI/GalR-like_sensor"/>
</dbReference>
<dbReference type="PANTHER" id="PTHR30146">
    <property type="entry name" value="LACI-RELATED TRANSCRIPTIONAL REPRESSOR"/>
    <property type="match status" value="1"/>
</dbReference>
<dbReference type="Gene3D" id="1.10.260.40">
    <property type="entry name" value="lambda repressor-like DNA-binding domains"/>
    <property type="match status" value="1"/>
</dbReference>
<dbReference type="EMBL" id="CP097160">
    <property type="protein sequence ID" value="UQN14244.1"/>
    <property type="molecule type" value="Genomic_DNA"/>
</dbReference>
<dbReference type="InterPro" id="IPR010982">
    <property type="entry name" value="Lambda_DNA-bd_dom_sf"/>
</dbReference>
<feature type="domain" description="HTH lacI-type" evidence="4">
    <location>
        <begin position="1"/>
        <end position="55"/>
    </location>
</feature>
<sequence>MTVRDVAARAGVALSTVSNAVNHPERLAASTLERVNAAIAELGFIRNDAARQLRLGSSNVFGMVVIDATSPYYAELDRSVENEAERHGYAVLLGNSGQDPARQSKRIVLFEAQRMRGLLVAPVSRDLDQLAEVVGRGLPVTLIDYVDPQGRFPSVAVDHVRGGELAAAHLTQSGCTRIGLVQGPVDFPQIVERMTGAESAIQAAGATSIDLRATALTFEGGLLLGRELCAMDAASRPDGVFAATDQVAMGVVHAIVTDAHLRVPEDIAVVGYDDIEYAEGALVPLTTVRQPIATLGHEAVQLLLRQIEGDTRPTVKIFEPELVVRASAPAQRPTATGRA</sequence>
<proteinExistence type="predicted"/>
<keyword evidence="2" id="KW-0238">DNA-binding</keyword>
<dbReference type="InterPro" id="IPR000843">
    <property type="entry name" value="HTH_LacI"/>
</dbReference>